<dbReference type="Proteomes" id="UP000238479">
    <property type="component" value="Chromosome 5"/>
</dbReference>
<accession>A0A2P6Q687</accession>
<keyword evidence="7" id="KW-0677">Repeat</keyword>
<keyword evidence="13" id="KW-1015">Disulfide bond</keyword>
<gene>
    <name evidence="22" type="ORF">RchiOBHm_Chr5g0016641</name>
</gene>
<dbReference type="PROSITE" id="PS00107">
    <property type="entry name" value="PROTEIN_KINASE_ATP"/>
    <property type="match status" value="1"/>
</dbReference>
<feature type="domain" description="Protein kinase" evidence="20">
    <location>
        <begin position="273"/>
        <end position="548"/>
    </location>
</feature>
<dbReference type="InterPro" id="IPR000742">
    <property type="entry name" value="EGF"/>
</dbReference>
<evidence type="ECO:0000256" key="17">
    <source>
        <dbReference type="PROSITE-ProRule" id="PRU00076"/>
    </source>
</evidence>
<evidence type="ECO:0000256" key="1">
    <source>
        <dbReference type="ARBA" id="ARBA00004479"/>
    </source>
</evidence>
<dbReference type="Pfam" id="PF00069">
    <property type="entry name" value="Pkinase"/>
    <property type="match status" value="1"/>
</dbReference>
<dbReference type="SMART" id="SM00179">
    <property type="entry name" value="EGF_CA"/>
    <property type="match status" value="1"/>
</dbReference>
<keyword evidence="3 17" id="KW-0245">EGF-like domain</keyword>
<comment type="caution">
    <text evidence="22">The sequence shown here is derived from an EMBL/GenBank/DDBJ whole genome shotgun (WGS) entry which is preliminary data.</text>
</comment>
<comment type="subcellular location">
    <subcellularLocation>
        <location evidence="1">Membrane</location>
        <topology evidence="1">Single-pass type I membrane protein</topology>
    </subcellularLocation>
</comment>
<evidence type="ECO:0000313" key="22">
    <source>
        <dbReference type="EMBL" id="PRQ29701.1"/>
    </source>
</evidence>
<dbReference type="FunFam" id="2.10.25.10:FF:000017">
    <property type="entry name" value="latent-transforming growth factor beta-binding protein 4 isoform X1"/>
    <property type="match status" value="1"/>
</dbReference>
<keyword evidence="4 22" id="KW-0808">Transferase</keyword>
<keyword evidence="5 19" id="KW-0812">Transmembrane</keyword>
<dbReference type="InterPro" id="IPR011009">
    <property type="entry name" value="Kinase-like_dom_sf"/>
</dbReference>
<comment type="catalytic activity">
    <reaction evidence="15">
        <text>L-seryl-[protein] + ATP = O-phospho-L-seryl-[protein] + ADP + H(+)</text>
        <dbReference type="Rhea" id="RHEA:17989"/>
        <dbReference type="Rhea" id="RHEA-COMP:9863"/>
        <dbReference type="Rhea" id="RHEA-COMP:11604"/>
        <dbReference type="ChEBI" id="CHEBI:15378"/>
        <dbReference type="ChEBI" id="CHEBI:29999"/>
        <dbReference type="ChEBI" id="CHEBI:30616"/>
        <dbReference type="ChEBI" id="CHEBI:83421"/>
        <dbReference type="ChEBI" id="CHEBI:456216"/>
    </reaction>
</comment>
<dbReference type="GO" id="GO:0007166">
    <property type="term" value="P:cell surface receptor signaling pathway"/>
    <property type="evidence" value="ECO:0007669"/>
    <property type="project" value="InterPro"/>
</dbReference>
<name>A0A2P6Q687_ROSCH</name>
<dbReference type="InterPro" id="IPR018097">
    <property type="entry name" value="EGF_Ca-bd_CS"/>
</dbReference>
<dbReference type="PANTHER" id="PTHR27005">
    <property type="entry name" value="WALL-ASSOCIATED RECEPTOR KINASE-LIKE 21"/>
    <property type="match status" value="1"/>
</dbReference>
<comment type="caution">
    <text evidence="17">Lacks conserved residue(s) required for the propagation of feature annotation.</text>
</comment>
<evidence type="ECO:0000256" key="12">
    <source>
        <dbReference type="ARBA" id="ARBA00023136"/>
    </source>
</evidence>
<keyword evidence="6" id="KW-0732">Signal</keyword>
<evidence type="ECO:0000256" key="15">
    <source>
        <dbReference type="ARBA" id="ARBA00047558"/>
    </source>
</evidence>
<dbReference type="FunFam" id="2.10.25.10:FF:000628">
    <property type="entry name" value="Wall-associated receptor kinase 2"/>
    <property type="match status" value="1"/>
</dbReference>
<keyword evidence="2" id="KW-0723">Serine/threonine-protein kinase</keyword>
<evidence type="ECO:0000256" key="6">
    <source>
        <dbReference type="ARBA" id="ARBA00022729"/>
    </source>
</evidence>
<organism evidence="22 23">
    <name type="scientific">Rosa chinensis</name>
    <name type="common">China rose</name>
    <dbReference type="NCBI Taxonomy" id="74649"/>
    <lineage>
        <taxon>Eukaryota</taxon>
        <taxon>Viridiplantae</taxon>
        <taxon>Streptophyta</taxon>
        <taxon>Embryophyta</taxon>
        <taxon>Tracheophyta</taxon>
        <taxon>Spermatophyta</taxon>
        <taxon>Magnoliopsida</taxon>
        <taxon>eudicotyledons</taxon>
        <taxon>Gunneridae</taxon>
        <taxon>Pentapetalae</taxon>
        <taxon>rosids</taxon>
        <taxon>fabids</taxon>
        <taxon>Rosales</taxon>
        <taxon>Rosaceae</taxon>
        <taxon>Rosoideae</taxon>
        <taxon>Rosoideae incertae sedis</taxon>
        <taxon>Rosa</taxon>
    </lineage>
</organism>
<keyword evidence="8 18" id="KW-0547">Nucleotide-binding</keyword>
<dbReference type="SMART" id="SM00220">
    <property type="entry name" value="S_TKc"/>
    <property type="match status" value="1"/>
</dbReference>
<dbReference type="PROSITE" id="PS00108">
    <property type="entry name" value="PROTEIN_KINASE_ST"/>
    <property type="match status" value="1"/>
</dbReference>
<keyword evidence="23" id="KW-1185">Reference proteome</keyword>
<keyword evidence="9" id="KW-0418">Kinase</keyword>
<comment type="catalytic activity">
    <reaction evidence="16">
        <text>L-threonyl-[protein] + ATP = O-phospho-L-threonyl-[protein] + ADP + H(+)</text>
        <dbReference type="Rhea" id="RHEA:46608"/>
        <dbReference type="Rhea" id="RHEA-COMP:11060"/>
        <dbReference type="Rhea" id="RHEA-COMP:11605"/>
        <dbReference type="ChEBI" id="CHEBI:15378"/>
        <dbReference type="ChEBI" id="CHEBI:30013"/>
        <dbReference type="ChEBI" id="CHEBI:30616"/>
        <dbReference type="ChEBI" id="CHEBI:61977"/>
        <dbReference type="ChEBI" id="CHEBI:456216"/>
    </reaction>
</comment>
<keyword evidence="12 19" id="KW-0472">Membrane</keyword>
<evidence type="ECO:0000256" key="14">
    <source>
        <dbReference type="ARBA" id="ARBA00023180"/>
    </source>
</evidence>
<proteinExistence type="predicted"/>
<dbReference type="PROSITE" id="PS00010">
    <property type="entry name" value="ASX_HYDROXYL"/>
    <property type="match status" value="1"/>
</dbReference>
<evidence type="ECO:0000256" key="13">
    <source>
        <dbReference type="ARBA" id="ARBA00023157"/>
    </source>
</evidence>
<dbReference type="PROSITE" id="PS01187">
    <property type="entry name" value="EGF_CA"/>
    <property type="match status" value="1"/>
</dbReference>
<evidence type="ECO:0000256" key="2">
    <source>
        <dbReference type="ARBA" id="ARBA00022527"/>
    </source>
</evidence>
<feature type="transmembrane region" description="Helical" evidence="19">
    <location>
        <begin position="197"/>
        <end position="220"/>
    </location>
</feature>
<dbReference type="InterPro" id="IPR008271">
    <property type="entry name" value="Ser/Thr_kinase_AS"/>
</dbReference>
<dbReference type="OMA" id="CHEEMRI"/>
<dbReference type="EMBL" id="PDCK01000043">
    <property type="protein sequence ID" value="PRQ29701.1"/>
    <property type="molecule type" value="Genomic_DNA"/>
</dbReference>
<dbReference type="InterPro" id="IPR017441">
    <property type="entry name" value="Protein_kinase_ATP_BS"/>
</dbReference>
<evidence type="ECO:0000259" key="20">
    <source>
        <dbReference type="PROSITE" id="PS50011"/>
    </source>
</evidence>
<dbReference type="Gramene" id="PRQ29701">
    <property type="protein sequence ID" value="PRQ29701"/>
    <property type="gene ID" value="RchiOBHm_Chr5g0016641"/>
</dbReference>
<evidence type="ECO:0000256" key="18">
    <source>
        <dbReference type="PROSITE-ProRule" id="PRU10141"/>
    </source>
</evidence>
<evidence type="ECO:0000256" key="5">
    <source>
        <dbReference type="ARBA" id="ARBA00022692"/>
    </source>
</evidence>
<evidence type="ECO:0000256" key="10">
    <source>
        <dbReference type="ARBA" id="ARBA00022840"/>
    </source>
</evidence>
<dbReference type="PROSITE" id="PS50011">
    <property type="entry name" value="PROTEIN_KINASE_DOM"/>
    <property type="match status" value="1"/>
</dbReference>
<evidence type="ECO:0000256" key="19">
    <source>
        <dbReference type="SAM" id="Phobius"/>
    </source>
</evidence>
<evidence type="ECO:0000256" key="3">
    <source>
        <dbReference type="ARBA" id="ARBA00022536"/>
    </source>
</evidence>
<sequence length="606" mass="66846">MTGCMSICDNLDSVEQSCSGVGCCLTDIPRGLENYTVRLDSYYNHTYILDFNPCSYAFIVEEGKFTFSPNTSFNDLSNTEELPMILNWEIGEGPCDEAQKKDDYACKANSKCVNRTISDELSGYICHCQPGYQGNPYLPDGCQDIDECKVSNPCTNGRCANSPGSYSCLCDKGYRSNGTNDQSCIKEIPKNQPETTLLLIVSLSITGGFLVLFVGISWICSGIKKRKFMKLKEKYFKENGGLLLLQKLANHGGSVETTKIFTTEELEKATNNYHESRVLGEGGYGTVYKGVLLDNKVVAIKKSKGGTSIQSEQFVNEVVVLSQINHRNVVKLLGCCLETAVPLLVYEFVTHGTLYEHIHRKRSLLSFELRMKIAVETAGALAYLHSSISTPIIHRDVKAANILLDDNYTAKVSDFGASRLVPSGQTEIQTLVLGTYGYLDPEYLQSNQLTEKSDVYSFGVVLVELLTSKVAFSNDRCLASIFVSSMDEDCLKQILDGAIVNEGNIETAENVASIAKRCLRVKGEERPTMKEVAMELEGMTIMAKHPWGKNAMFCPEENEYLLGSPSDSNVMDVRGGDRDSSGLTTGMTTGYDSMQIQMLMPRGDGR</sequence>
<evidence type="ECO:0000259" key="21">
    <source>
        <dbReference type="PROSITE" id="PS50026"/>
    </source>
</evidence>
<evidence type="ECO:0000313" key="23">
    <source>
        <dbReference type="Proteomes" id="UP000238479"/>
    </source>
</evidence>
<reference evidence="22 23" key="1">
    <citation type="journal article" date="2018" name="Nat. Genet.">
        <title>The Rosa genome provides new insights in the design of modern roses.</title>
        <authorList>
            <person name="Bendahmane M."/>
        </authorList>
    </citation>
    <scope>NUCLEOTIDE SEQUENCE [LARGE SCALE GENOMIC DNA]</scope>
    <source>
        <strain evidence="23">cv. Old Blush</strain>
    </source>
</reference>
<dbReference type="Gene3D" id="3.30.200.20">
    <property type="entry name" value="Phosphorylase Kinase, domain 1"/>
    <property type="match status" value="1"/>
</dbReference>
<feature type="domain" description="EGF-like" evidence="21">
    <location>
        <begin position="144"/>
        <end position="180"/>
    </location>
</feature>
<dbReference type="GO" id="GO:0005886">
    <property type="term" value="C:plasma membrane"/>
    <property type="evidence" value="ECO:0007669"/>
    <property type="project" value="TreeGrafter"/>
</dbReference>
<evidence type="ECO:0000256" key="16">
    <source>
        <dbReference type="ARBA" id="ARBA00047951"/>
    </source>
</evidence>
<keyword evidence="11 19" id="KW-1133">Transmembrane helix</keyword>
<evidence type="ECO:0008006" key="24">
    <source>
        <dbReference type="Google" id="ProtNLM"/>
    </source>
</evidence>
<dbReference type="InterPro" id="IPR000719">
    <property type="entry name" value="Prot_kinase_dom"/>
</dbReference>
<keyword evidence="10 18" id="KW-0067">ATP-binding</keyword>
<dbReference type="GO" id="GO:0005524">
    <property type="term" value="F:ATP binding"/>
    <property type="evidence" value="ECO:0007669"/>
    <property type="project" value="UniProtKB-UniRule"/>
</dbReference>
<dbReference type="SUPFAM" id="SSF57196">
    <property type="entry name" value="EGF/Laminin"/>
    <property type="match status" value="1"/>
</dbReference>
<dbReference type="Pfam" id="PF07645">
    <property type="entry name" value="EGF_CA"/>
    <property type="match status" value="1"/>
</dbReference>
<dbReference type="InterPro" id="IPR045274">
    <property type="entry name" value="WAK-like"/>
</dbReference>
<evidence type="ECO:0000256" key="7">
    <source>
        <dbReference type="ARBA" id="ARBA00022737"/>
    </source>
</evidence>
<dbReference type="Gene3D" id="1.10.510.10">
    <property type="entry name" value="Transferase(Phosphotransferase) domain 1"/>
    <property type="match status" value="1"/>
</dbReference>
<dbReference type="GO" id="GO:0005509">
    <property type="term" value="F:calcium ion binding"/>
    <property type="evidence" value="ECO:0007669"/>
    <property type="project" value="InterPro"/>
</dbReference>
<dbReference type="PROSITE" id="PS50026">
    <property type="entry name" value="EGF_3"/>
    <property type="match status" value="1"/>
</dbReference>
<evidence type="ECO:0000256" key="11">
    <source>
        <dbReference type="ARBA" id="ARBA00022989"/>
    </source>
</evidence>
<dbReference type="GO" id="GO:0004674">
    <property type="term" value="F:protein serine/threonine kinase activity"/>
    <property type="evidence" value="ECO:0007669"/>
    <property type="project" value="UniProtKB-KW"/>
</dbReference>
<dbReference type="InterPro" id="IPR001881">
    <property type="entry name" value="EGF-like_Ca-bd_dom"/>
</dbReference>
<evidence type="ECO:0000256" key="8">
    <source>
        <dbReference type="ARBA" id="ARBA00022741"/>
    </source>
</evidence>
<protein>
    <recommendedName>
        <fullName evidence="24">Protein kinase domain-containing protein</fullName>
    </recommendedName>
</protein>
<dbReference type="SUPFAM" id="SSF56112">
    <property type="entry name" value="Protein kinase-like (PK-like)"/>
    <property type="match status" value="1"/>
</dbReference>
<evidence type="ECO:0000256" key="4">
    <source>
        <dbReference type="ARBA" id="ARBA00022679"/>
    </source>
</evidence>
<dbReference type="SMART" id="SM00181">
    <property type="entry name" value="EGF"/>
    <property type="match status" value="2"/>
</dbReference>
<dbReference type="FunFam" id="3.30.200.20:FF:000043">
    <property type="entry name" value="Wall-associated receptor kinase 2"/>
    <property type="match status" value="1"/>
</dbReference>
<dbReference type="PANTHER" id="PTHR27005:SF468">
    <property type="entry name" value="OS01G0310500 PROTEIN"/>
    <property type="match status" value="1"/>
</dbReference>
<dbReference type="InterPro" id="IPR000152">
    <property type="entry name" value="EGF-type_Asp/Asn_hydroxyl_site"/>
</dbReference>
<dbReference type="CDD" id="cd00054">
    <property type="entry name" value="EGF_CA"/>
    <property type="match status" value="1"/>
</dbReference>
<feature type="binding site" evidence="18">
    <location>
        <position position="302"/>
    </location>
    <ligand>
        <name>ATP</name>
        <dbReference type="ChEBI" id="CHEBI:30616"/>
    </ligand>
</feature>
<dbReference type="FunFam" id="1.10.510.10:FF:000084">
    <property type="entry name" value="Wall-associated receptor kinase 2"/>
    <property type="match status" value="1"/>
</dbReference>
<keyword evidence="14" id="KW-0325">Glycoprotein</keyword>
<dbReference type="AlphaFoldDB" id="A0A2P6Q687"/>
<evidence type="ECO:0000256" key="9">
    <source>
        <dbReference type="ARBA" id="ARBA00022777"/>
    </source>
</evidence>
<dbReference type="CDD" id="cd14066">
    <property type="entry name" value="STKc_IRAK"/>
    <property type="match status" value="1"/>
</dbReference>
<dbReference type="Gene3D" id="2.10.25.10">
    <property type="entry name" value="Laminin"/>
    <property type="match status" value="2"/>
</dbReference>
<dbReference type="InterPro" id="IPR049883">
    <property type="entry name" value="NOTCH1_EGF-like"/>
</dbReference>